<dbReference type="PRINTS" id="PR00411">
    <property type="entry name" value="PNDRDTASEI"/>
</dbReference>
<protein>
    <submittedName>
        <fullName evidence="7">Ferredoxin reductase</fullName>
    </submittedName>
</protein>
<feature type="domain" description="Reductase C-terminal" evidence="6">
    <location>
        <begin position="339"/>
        <end position="422"/>
    </location>
</feature>
<accession>A0ABM7PSF0</accession>
<keyword evidence="2" id="KW-0285">Flavoprotein</keyword>
<gene>
    <name evidence="7" type="primary">chcAb</name>
    <name evidence="7" type="ORF">SCMU_09860</name>
</gene>
<name>A0ABM7PSF0_SINCY</name>
<dbReference type="InterPro" id="IPR036188">
    <property type="entry name" value="FAD/NAD-bd_sf"/>
</dbReference>
<evidence type="ECO:0000313" key="7">
    <source>
        <dbReference type="EMBL" id="BCT75144.1"/>
    </source>
</evidence>
<dbReference type="Pfam" id="PF07992">
    <property type="entry name" value="Pyr_redox_2"/>
    <property type="match status" value="1"/>
</dbReference>
<reference evidence="7 8" key="1">
    <citation type="journal article" date="2021" name="J. Biosci. Bioeng.">
        <title>Identification and characterization of a chc gene cluster responsible for the aromatization pathway of cyclohexanecarboxylate degradation in Sinomonas cyclohexanicum ATCC 51369.</title>
        <authorList>
            <person name="Yamamoto T."/>
            <person name="Hasegawa Y."/>
            <person name="Lau P.C.K."/>
            <person name="Iwaki H."/>
        </authorList>
    </citation>
    <scope>NUCLEOTIDE SEQUENCE [LARGE SCALE GENOMIC DNA]</scope>
    <source>
        <strain evidence="7 8">ATCC 51369</strain>
    </source>
</reference>
<evidence type="ECO:0000259" key="6">
    <source>
        <dbReference type="Pfam" id="PF14759"/>
    </source>
</evidence>
<proteinExistence type="predicted"/>
<evidence type="ECO:0000256" key="1">
    <source>
        <dbReference type="ARBA" id="ARBA00001974"/>
    </source>
</evidence>
<evidence type="ECO:0000256" key="3">
    <source>
        <dbReference type="ARBA" id="ARBA00022827"/>
    </source>
</evidence>
<dbReference type="Gene3D" id="3.30.390.30">
    <property type="match status" value="1"/>
</dbReference>
<dbReference type="PANTHER" id="PTHR43557">
    <property type="entry name" value="APOPTOSIS-INDUCING FACTOR 1"/>
    <property type="match status" value="1"/>
</dbReference>
<evidence type="ECO:0000256" key="4">
    <source>
        <dbReference type="ARBA" id="ARBA00023002"/>
    </source>
</evidence>
<evidence type="ECO:0000259" key="5">
    <source>
        <dbReference type="Pfam" id="PF07992"/>
    </source>
</evidence>
<dbReference type="InterPro" id="IPR023753">
    <property type="entry name" value="FAD/NAD-binding_dom"/>
</dbReference>
<dbReference type="InterPro" id="IPR028202">
    <property type="entry name" value="Reductase_C"/>
</dbReference>
<evidence type="ECO:0000313" key="8">
    <source>
        <dbReference type="Proteomes" id="UP001319861"/>
    </source>
</evidence>
<dbReference type="Gene3D" id="3.50.50.60">
    <property type="entry name" value="FAD/NAD(P)-binding domain"/>
    <property type="match status" value="2"/>
</dbReference>
<dbReference type="PRINTS" id="PR00368">
    <property type="entry name" value="FADPNR"/>
</dbReference>
<dbReference type="EMBL" id="AP024525">
    <property type="protein sequence ID" value="BCT75144.1"/>
    <property type="molecule type" value="Genomic_DNA"/>
</dbReference>
<dbReference type="SUPFAM" id="SSF55424">
    <property type="entry name" value="FAD/NAD-linked reductases, dimerisation (C-terminal) domain"/>
    <property type="match status" value="1"/>
</dbReference>
<evidence type="ECO:0000256" key="2">
    <source>
        <dbReference type="ARBA" id="ARBA00022630"/>
    </source>
</evidence>
<feature type="domain" description="FAD/NAD(P)-binding" evidence="5">
    <location>
        <begin position="11"/>
        <end position="320"/>
    </location>
</feature>
<dbReference type="InterPro" id="IPR016156">
    <property type="entry name" value="FAD/NAD-linked_Rdtase_dimer_sf"/>
</dbReference>
<dbReference type="Pfam" id="PF14759">
    <property type="entry name" value="Reductase_C"/>
    <property type="match status" value="1"/>
</dbReference>
<dbReference type="InterPro" id="IPR050446">
    <property type="entry name" value="FAD-oxidoreductase/Apoptosis"/>
</dbReference>
<sequence length="434" mass="45438">MSETAQPTPPAVVIVGSGHAGVGVAAGLRSRGWEGRIVLVDAEGQLPYERPPLSKDLLAPGAPAEPVPMRKASWFESRGIERVQGTAASIDRGRREVRLADGRALPYAKLVLATGSTPRRLTVPGSDLDGVLMLKTLPDARRLAAELAPDPATEAAARHVVVIGAGYIGLEVAAAAAKRGCSVTVLEFQDRVMSRVTSAPVSRFFEDRHRAAGVEFRFGAAVTAIEGPTSPDGTGRVKWVVTADGARHRADVVIAGIGVVPEQGLAAEAGLEVSDGILVNAAGRTSDPDIYAAGDATRFASLYDGASQRLECIQNARAQAEAIAADITGHEPTAPEVPWFWTVQHGVRLQTAGVRHPDDEVVLRGDPESGKFSVVYLRAGRIAAVDTVGSLADFNAGKRLVARRAVLDANLAADPALPLDQAAVLAEESLEPAL</sequence>
<dbReference type="PANTHER" id="PTHR43557:SF2">
    <property type="entry name" value="RIESKE DOMAIN-CONTAINING PROTEIN-RELATED"/>
    <property type="match status" value="1"/>
</dbReference>
<organism evidence="7 8">
    <name type="scientific">Sinomonas cyclohexanicum</name>
    <name type="common">Corynebacterium cyclohexanicum</name>
    <dbReference type="NCBI Taxonomy" id="322009"/>
    <lineage>
        <taxon>Bacteria</taxon>
        <taxon>Bacillati</taxon>
        <taxon>Actinomycetota</taxon>
        <taxon>Actinomycetes</taxon>
        <taxon>Micrococcales</taxon>
        <taxon>Micrococcaceae</taxon>
        <taxon>Sinomonas</taxon>
    </lineage>
</organism>
<dbReference type="RefSeq" id="WP_229231914.1">
    <property type="nucleotide sequence ID" value="NZ_AP024525.1"/>
</dbReference>
<dbReference type="SUPFAM" id="SSF51905">
    <property type="entry name" value="FAD/NAD(P)-binding domain"/>
    <property type="match status" value="1"/>
</dbReference>
<comment type="cofactor">
    <cofactor evidence="1">
        <name>FAD</name>
        <dbReference type="ChEBI" id="CHEBI:57692"/>
    </cofactor>
</comment>
<keyword evidence="4" id="KW-0560">Oxidoreductase</keyword>
<keyword evidence="8" id="KW-1185">Reference proteome</keyword>
<dbReference type="Proteomes" id="UP001319861">
    <property type="component" value="Chromosome"/>
</dbReference>
<keyword evidence="3" id="KW-0274">FAD</keyword>